<keyword evidence="1" id="KW-0472">Membrane</keyword>
<accession>A0AAD5VFR9</accession>
<feature type="transmembrane region" description="Helical" evidence="1">
    <location>
        <begin position="130"/>
        <end position="150"/>
    </location>
</feature>
<protein>
    <submittedName>
        <fullName evidence="2">Uncharacterized protein</fullName>
    </submittedName>
</protein>
<feature type="transmembrane region" description="Helical" evidence="1">
    <location>
        <begin position="63"/>
        <end position="85"/>
    </location>
</feature>
<gene>
    <name evidence="2" type="ORF">NP233_g13053</name>
</gene>
<evidence type="ECO:0000313" key="2">
    <source>
        <dbReference type="EMBL" id="KAJ3551595.1"/>
    </source>
</evidence>
<keyword evidence="1" id="KW-0812">Transmembrane</keyword>
<reference evidence="2" key="1">
    <citation type="submission" date="2022-07" db="EMBL/GenBank/DDBJ databases">
        <title>Genome Sequence of Leucocoprinus birnbaumii.</title>
        <authorList>
            <person name="Buettner E."/>
        </authorList>
    </citation>
    <scope>NUCLEOTIDE SEQUENCE</scope>
    <source>
        <strain evidence="2">VT141</strain>
    </source>
</reference>
<organism evidence="2 3">
    <name type="scientific">Leucocoprinus birnbaumii</name>
    <dbReference type="NCBI Taxonomy" id="56174"/>
    <lineage>
        <taxon>Eukaryota</taxon>
        <taxon>Fungi</taxon>
        <taxon>Dikarya</taxon>
        <taxon>Basidiomycota</taxon>
        <taxon>Agaricomycotina</taxon>
        <taxon>Agaricomycetes</taxon>
        <taxon>Agaricomycetidae</taxon>
        <taxon>Agaricales</taxon>
        <taxon>Agaricineae</taxon>
        <taxon>Agaricaceae</taxon>
        <taxon>Leucocoprinus</taxon>
    </lineage>
</organism>
<sequence length="154" mass="17442">MVDDSIAPLDHGSILPAFRHWIHGFTLQTLVYGINLILFLMSLWVLIIHILKGSATNRFHRHHLLQNWILLLYIIGMFALSSVYMGHQGMMAEDTWSRFLNVSNNINNVPDNIVQQVFSDRAPLQRTCNAILVLVNWGAVGLLVSFVSTVSCGW</sequence>
<dbReference type="AlphaFoldDB" id="A0AAD5VFR9"/>
<evidence type="ECO:0000256" key="1">
    <source>
        <dbReference type="SAM" id="Phobius"/>
    </source>
</evidence>
<proteinExistence type="predicted"/>
<dbReference type="EMBL" id="JANIEX010002182">
    <property type="protein sequence ID" value="KAJ3551595.1"/>
    <property type="molecule type" value="Genomic_DNA"/>
</dbReference>
<evidence type="ECO:0000313" key="3">
    <source>
        <dbReference type="Proteomes" id="UP001213000"/>
    </source>
</evidence>
<comment type="caution">
    <text evidence="2">The sequence shown here is derived from an EMBL/GenBank/DDBJ whole genome shotgun (WGS) entry which is preliminary data.</text>
</comment>
<dbReference type="Proteomes" id="UP001213000">
    <property type="component" value="Unassembled WGS sequence"/>
</dbReference>
<keyword evidence="3" id="KW-1185">Reference proteome</keyword>
<feature type="transmembrane region" description="Helical" evidence="1">
    <location>
        <begin position="30"/>
        <end position="51"/>
    </location>
</feature>
<keyword evidence="1" id="KW-1133">Transmembrane helix</keyword>
<name>A0AAD5VFR9_9AGAR</name>